<dbReference type="InterPro" id="IPR010433">
    <property type="entry name" value="EIF-4B_pln"/>
</dbReference>
<feature type="region of interest" description="Disordered" evidence="1">
    <location>
        <begin position="453"/>
        <end position="547"/>
    </location>
</feature>
<dbReference type="PANTHER" id="PTHR32091">
    <property type="entry name" value="EUKARYOTIC TRANSLATION INITIATION FACTOR 4B"/>
    <property type="match status" value="1"/>
</dbReference>
<feature type="compositionally biased region" description="Low complexity" evidence="1">
    <location>
        <begin position="311"/>
        <end position="333"/>
    </location>
</feature>
<feature type="compositionally biased region" description="Gly residues" evidence="1">
    <location>
        <begin position="206"/>
        <end position="218"/>
    </location>
</feature>
<feature type="compositionally biased region" description="Basic and acidic residues" evidence="1">
    <location>
        <begin position="515"/>
        <end position="547"/>
    </location>
</feature>
<dbReference type="OrthoDB" id="2021148at2759"/>
<feature type="compositionally biased region" description="Basic and acidic residues" evidence="1">
    <location>
        <begin position="112"/>
        <end position="134"/>
    </location>
</feature>
<feature type="compositionally biased region" description="Low complexity" evidence="1">
    <location>
        <begin position="219"/>
        <end position="228"/>
    </location>
</feature>
<evidence type="ECO:0000256" key="1">
    <source>
        <dbReference type="SAM" id="MobiDB-lite"/>
    </source>
</evidence>
<organism evidence="2 3">
    <name type="scientific">Spinacia oleracea</name>
    <name type="common">Spinach</name>
    <dbReference type="NCBI Taxonomy" id="3562"/>
    <lineage>
        <taxon>Eukaryota</taxon>
        <taxon>Viridiplantae</taxon>
        <taxon>Streptophyta</taxon>
        <taxon>Embryophyta</taxon>
        <taxon>Tracheophyta</taxon>
        <taxon>Spermatophyta</taxon>
        <taxon>Magnoliopsida</taxon>
        <taxon>eudicotyledons</taxon>
        <taxon>Gunneridae</taxon>
        <taxon>Pentapetalae</taxon>
        <taxon>Caryophyllales</taxon>
        <taxon>Chenopodiaceae</taxon>
        <taxon>Chenopodioideae</taxon>
        <taxon>Anserineae</taxon>
        <taxon>Spinacia</taxon>
    </lineage>
</organism>
<protein>
    <submittedName>
        <fullName evidence="3">Eukaryotic translation initiation factor 4B1</fullName>
    </submittedName>
</protein>
<reference evidence="2" key="1">
    <citation type="journal article" date="2021" name="Nat. Commun.">
        <title>Genomic analyses provide insights into spinach domestication and the genetic basis of agronomic traits.</title>
        <authorList>
            <person name="Cai X."/>
            <person name="Sun X."/>
            <person name="Xu C."/>
            <person name="Sun H."/>
            <person name="Wang X."/>
            <person name="Ge C."/>
            <person name="Zhang Z."/>
            <person name="Wang Q."/>
            <person name="Fei Z."/>
            <person name="Jiao C."/>
            <person name="Wang Q."/>
        </authorList>
    </citation>
    <scope>NUCLEOTIDE SEQUENCE [LARGE SCALE GENOMIC DNA]</scope>
    <source>
        <strain evidence="2">cv. Varoflay</strain>
    </source>
</reference>
<sequence length="547" mass="58495">MSKPWGGVGSWAAEAEREEAEERENAATATAAAAKTNTQSFPSLREAVTAKPKKKKMTLSEFASYGSKGTQVSSGSTRLTPDEMLQLPTAPKPRADDDFSGSRLGGGFSSYGDDRRNQRRGFDDDRRQKGRDFDAMPPPPSRADEVDNWASMKKPVSMMDSGRGGFSSGGGGGGGGSRYGDLGGGSRADEVDNWSFGKKPQPPPSMGGGGGGGGGGGRSSSFGSGFRDSGSDWRRGGGDLGGERELGRTRLVLAPPSARNGENVAKPVTEETTASKANPFGAARPREDVLAEKGLDWKKLDSEIEAKKGVTSGSTSGSRPTSSQGSRPASSQSNRGSESLGGGGGGGVEVKPRAKVNPFGDAKPRELLLEQKGLDWRKIDLELDHRRVDRSETEEEKALKEEIENLRKELEKESGNGVPHQESEGEQTSLPDLIKSKESDLEALIRELDDKVRFGQKAVERPGSRHGSRPSSGAGRFTSYPERPPSQSGSVDNGRVPEAMDRPRSRGTGDVWTRPGEDRRGSFQGGRDRGGFLGNRDFDRSMSRDRW</sequence>
<keyword evidence="2" id="KW-1185">Reference proteome</keyword>
<proteinExistence type="predicted"/>
<feature type="region of interest" description="Disordered" evidence="1">
    <location>
        <begin position="1"/>
        <end position="366"/>
    </location>
</feature>
<dbReference type="GO" id="GO:0003743">
    <property type="term" value="F:translation initiation factor activity"/>
    <property type="evidence" value="ECO:0000318"/>
    <property type="project" value="GO_Central"/>
</dbReference>
<feature type="compositionally biased region" description="Polar residues" evidence="1">
    <location>
        <begin position="67"/>
        <end position="79"/>
    </location>
</feature>
<dbReference type="GO" id="GO:0003729">
    <property type="term" value="F:mRNA binding"/>
    <property type="evidence" value="ECO:0000318"/>
    <property type="project" value="GO_Central"/>
</dbReference>
<feature type="compositionally biased region" description="Basic and acidic residues" evidence="1">
    <location>
        <begin position="382"/>
        <end position="414"/>
    </location>
</feature>
<keyword evidence="3" id="KW-0396">Initiation factor</keyword>
<feature type="compositionally biased region" description="Basic and acidic residues" evidence="1">
    <location>
        <begin position="229"/>
        <end position="248"/>
    </location>
</feature>
<dbReference type="KEGG" id="soe:110793353"/>
<dbReference type="PANTHER" id="PTHR32091:SF20">
    <property type="entry name" value="EUKARYOTIC TRANSLATION INITIATION FACTOR 4B1"/>
    <property type="match status" value="1"/>
</dbReference>
<dbReference type="AlphaFoldDB" id="A0A9R0IR28"/>
<name>A0A9R0IR28_SPIOL</name>
<dbReference type="RefSeq" id="XP_021853912.1">
    <property type="nucleotide sequence ID" value="XM_021998220.2"/>
</dbReference>
<accession>A0A9R0IR28</accession>
<feature type="region of interest" description="Disordered" evidence="1">
    <location>
        <begin position="382"/>
        <end position="436"/>
    </location>
</feature>
<feature type="compositionally biased region" description="Basic and acidic residues" evidence="1">
    <location>
        <begin position="284"/>
        <end position="308"/>
    </location>
</feature>
<evidence type="ECO:0000313" key="3">
    <source>
        <dbReference type="RefSeq" id="XP_021853912.1"/>
    </source>
</evidence>
<feature type="compositionally biased region" description="Gly residues" evidence="1">
    <location>
        <begin position="162"/>
        <end position="186"/>
    </location>
</feature>
<dbReference type="Pfam" id="PF06273">
    <property type="entry name" value="eIF-4B"/>
    <property type="match status" value="1"/>
</dbReference>
<gene>
    <name evidence="3" type="primary">LOC110793353</name>
</gene>
<dbReference type="GeneID" id="110793353"/>
<keyword evidence="3" id="KW-0648">Protein biosynthesis</keyword>
<reference evidence="3" key="2">
    <citation type="submission" date="2025-08" db="UniProtKB">
        <authorList>
            <consortium name="RefSeq"/>
        </authorList>
    </citation>
    <scope>IDENTIFICATION</scope>
    <source>
        <tissue evidence="3">Leaf</tissue>
    </source>
</reference>
<feature type="compositionally biased region" description="Basic and acidic residues" evidence="1">
    <location>
        <begin position="453"/>
        <end position="463"/>
    </location>
</feature>
<dbReference type="Proteomes" id="UP000813463">
    <property type="component" value="Chromosome 1"/>
</dbReference>
<evidence type="ECO:0000313" key="2">
    <source>
        <dbReference type="Proteomes" id="UP000813463"/>
    </source>
</evidence>
<feature type="compositionally biased region" description="Gly residues" evidence="1">
    <location>
        <begin position="339"/>
        <end position="348"/>
    </location>
</feature>